<dbReference type="Proteomes" id="UP000027222">
    <property type="component" value="Unassembled WGS sequence"/>
</dbReference>
<evidence type="ECO:0000313" key="2">
    <source>
        <dbReference type="Proteomes" id="UP000027222"/>
    </source>
</evidence>
<organism evidence="1 2">
    <name type="scientific">Galerina marginata (strain CBS 339.88)</name>
    <dbReference type="NCBI Taxonomy" id="685588"/>
    <lineage>
        <taxon>Eukaryota</taxon>
        <taxon>Fungi</taxon>
        <taxon>Dikarya</taxon>
        <taxon>Basidiomycota</taxon>
        <taxon>Agaricomycotina</taxon>
        <taxon>Agaricomycetes</taxon>
        <taxon>Agaricomycetidae</taxon>
        <taxon>Agaricales</taxon>
        <taxon>Agaricineae</taxon>
        <taxon>Strophariaceae</taxon>
        <taxon>Galerina</taxon>
    </lineage>
</organism>
<proteinExistence type="predicted"/>
<protein>
    <submittedName>
        <fullName evidence="1">Uncharacterized protein</fullName>
    </submittedName>
</protein>
<dbReference type="AlphaFoldDB" id="A0A067SN01"/>
<dbReference type="EMBL" id="KL142404">
    <property type="protein sequence ID" value="KDR69069.1"/>
    <property type="molecule type" value="Genomic_DNA"/>
</dbReference>
<reference evidence="2" key="1">
    <citation type="journal article" date="2014" name="Proc. Natl. Acad. Sci. U.S.A.">
        <title>Extensive sampling of basidiomycete genomes demonstrates inadequacy of the white-rot/brown-rot paradigm for wood decay fungi.</title>
        <authorList>
            <person name="Riley R."/>
            <person name="Salamov A.A."/>
            <person name="Brown D.W."/>
            <person name="Nagy L.G."/>
            <person name="Floudas D."/>
            <person name="Held B.W."/>
            <person name="Levasseur A."/>
            <person name="Lombard V."/>
            <person name="Morin E."/>
            <person name="Otillar R."/>
            <person name="Lindquist E.A."/>
            <person name="Sun H."/>
            <person name="LaButti K.M."/>
            <person name="Schmutz J."/>
            <person name="Jabbour D."/>
            <person name="Luo H."/>
            <person name="Baker S.E."/>
            <person name="Pisabarro A.G."/>
            <person name="Walton J.D."/>
            <person name="Blanchette R.A."/>
            <person name="Henrissat B."/>
            <person name="Martin F."/>
            <person name="Cullen D."/>
            <person name="Hibbett D.S."/>
            <person name="Grigoriev I.V."/>
        </authorList>
    </citation>
    <scope>NUCLEOTIDE SEQUENCE [LARGE SCALE GENOMIC DNA]</scope>
    <source>
        <strain evidence="2">CBS 339.88</strain>
    </source>
</reference>
<keyword evidence="2" id="KW-1185">Reference proteome</keyword>
<evidence type="ECO:0000313" key="1">
    <source>
        <dbReference type="EMBL" id="KDR69069.1"/>
    </source>
</evidence>
<dbReference type="HOGENOM" id="CLU_2158586_0_0_1"/>
<accession>A0A067SN01</accession>
<name>A0A067SN01_GALM3</name>
<gene>
    <name evidence="1" type="ORF">GALMADRAFT_933766</name>
</gene>
<sequence>MLPNDLLELGWIFLLNVDRCCTGRPLHPVVHAHALAFFQLAAVVARRPSCTPLFQHLSTEKLNAITHRGSNELSALFLQLPYPVLIVFLLSSLLFPPPSLCAAVPSPRPHH</sequence>